<keyword evidence="1" id="KW-0812">Transmembrane</keyword>
<feature type="transmembrane region" description="Helical" evidence="1">
    <location>
        <begin position="185"/>
        <end position="208"/>
    </location>
</feature>
<feature type="transmembrane region" description="Helical" evidence="1">
    <location>
        <begin position="37"/>
        <end position="58"/>
    </location>
</feature>
<evidence type="ECO:0000259" key="2">
    <source>
        <dbReference type="Pfam" id="PF07670"/>
    </source>
</evidence>
<dbReference type="Proteomes" id="UP000606193">
    <property type="component" value="Unassembled WGS sequence"/>
</dbReference>
<keyword evidence="1" id="KW-0472">Membrane</keyword>
<keyword evidence="4" id="KW-1185">Reference proteome</keyword>
<feature type="domain" description="Nucleoside transporter/FeoB GTPase Gate" evidence="2">
    <location>
        <begin position="42"/>
        <end position="171"/>
    </location>
</feature>
<dbReference type="EMBL" id="JACRSX010000002">
    <property type="protein sequence ID" value="MBC8561496.1"/>
    <property type="molecule type" value="Genomic_DNA"/>
</dbReference>
<dbReference type="InterPro" id="IPR011642">
    <property type="entry name" value="Gate_dom"/>
</dbReference>
<sequence length="214" mass="23332">MLNYLWGFMILLGLGAGIVTGQVEAVSNASIDSAGEAVTMAITMLGIMSMWTGLIEVARQAGLMDRMTRGLRPVLAFLFPRIPRHHPVQEYLTANILANILGLGWAATPMGLKAMMELAPLERERLASEMSRREGRQMDPDEIRLTKASDEMCTFLVLNISSLQVIPVSVIAYRAQYGAVNPAAIVVPGLIATTVSTAVAVIFCRILCRRGERE</sequence>
<keyword evidence="1" id="KW-1133">Transmembrane helix</keyword>
<evidence type="ECO:0000256" key="1">
    <source>
        <dbReference type="SAM" id="Phobius"/>
    </source>
</evidence>
<gene>
    <name evidence="3" type="ORF">H8704_02415</name>
</gene>
<accession>A0ABR7MYN6</accession>
<evidence type="ECO:0000313" key="3">
    <source>
        <dbReference type="EMBL" id="MBC8561496.1"/>
    </source>
</evidence>
<organism evidence="3 4">
    <name type="scientific">Jutongia huaianensis</name>
    <dbReference type="NCBI Taxonomy" id="2763668"/>
    <lineage>
        <taxon>Bacteria</taxon>
        <taxon>Bacillati</taxon>
        <taxon>Bacillota</taxon>
        <taxon>Clostridia</taxon>
        <taxon>Lachnospirales</taxon>
        <taxon>Lachnospiraceae</taxon>
        <taxon>Jutongia</taxon>
    </lineage>
</organism>
<evidence type="ECO:0000313" key="4">
    <source>
        <dbReference type="Proteomes" id="UP000606193"/>
    </source>
</evidence>
<reference evidence="3 4" key="1">
    <citation type="submission" date="2020-08" db="EMBL/GenBank/DDBJ databases">
        <title>Genome public.</title>
        <authorList>
            <person name="Liu C."/>
            <person name="Sun Q."/>
        </authorList>
    </citation>
    <scope>NUCLEOTIDE SEQUENCE [LARGE SCALE GENOMIC DNA]</scope>
    <source>
        <strain evidence="3 4">NSJ-37</strain>
    </source>
</reference>
<dbReference type="RefSeq" id="WP_249297166.1">
    <property type="nucleotide sequence ID" value="NZ_JACRSX010000002.1"/>
</dbReference>
<feature type="transmembrane region" description="Helical" evidence="1">
    <location>
        <begin position="153"/>
        <end position="173"/>
    </location>
</feature>
<name>A0ABR7MYN6_9FIRM</name>
<proteinExistence type="predicted"/>
<protein>
    <submittedName>
        <fullName evidence="3">Nucleoside recognition protein</fullName>
    </submittedName>
</protein>
<comment type="caution">
    <text evidence="3">The sequence shown here is derived from an EMBL/GenBank/DDBJ whole genome shotgun (WGS) entry which is preliminary data.</text>
</comment>
<dbReference type="Pfam" id="PF07670">
    <property type="entry name" value="Gate"/>
    <property type="match status" value="1"/>
</dbReference>